<protein>
    <submittedName>
        <fullName evidence="1">Carbohydrate kinase family protein</fullName>
    </submittedName>
</protein>
<name>A0AC61DBE5_9FIRM</name>
<comment type="caution">
    <text evidence="1">The sequence shown here is derived from an EMBL/GenBank/DDBJ whole genome shotgun (WGS) entry which is preliminary data.</text>
</comment>
<gene>
    <name evidence="1" type="ORF">CS063_12200</name>
</gene>
<keyword evidence="2" id="KW-1185">Reference proteome</keyword>
<accession>A0AC61DBE5</accession>
<evidence type="ECO:0000313" key="2">
    <source>
        <dbReference type="Proteomes" id="UP000224460"/>
    </source>
</evidence>
<proteinExistence type="predicted"/>
<reference evidence="1" key="1">
    <citation type="submission" date="2017-10" db="EMBL/GenBank/DDBJ databases">
        <title>Genome sequence of cellulolytic Lachnospiraceae bacterium XHS1971 isolated from hotspring sediment.</title>
        <authorList>
            <person name="Vasudevan G."/>
            <person name="Joshi A.J."/>
            <person name="Hivarkar S."/>
            <person name="Lanjekar V.B."/>
            <person name="Dhakephalkar P.K."/>
            <person name="Dagar S."/>
        </authorList>
    </citation>
    <scope>NUCLEOTIDE SEQUENCE</scope>
    <source>
        <strain evidence="1">XHS1971</strain>
    </source>
</reference>
<organism evidence="1 2">
    <name type="scientific">Sporanaerobium hydrogeniformans</name>
    <dbReference type="NCBI Taxonomy" id="3072179"/>
    <lineage>
        <taxon>Bacteria</taxon>
        <taxon>Bacillati</taxon>
        <taxon>Bacillota</taxon>
        <taxon>Clostridia</taxon>
        <taxon>Lachnospirales</taxon>
        <taxon>Lachnospiraceae</taxon>
        <taxon>Sporanaerobium</taxon>
    </lineage>
</organism>
<evidence type="ECO:0000313" key="1">
    <source>
        <dbReference type="EMBL" id="PHV70060.1"/>
    </source>
</evidence>
<sequence length="335" mass="37266">MSKRGITVAGSLIVDNYFLIDTYPEQGKLTNIRGTNMDIGGSGNLIVDLAKLDPVIPIKVSAIIGKDNYGAFIKKILSKYPNIIQDNITEQGNSCVTMVMDAQDNHQRTFFYLPEGSDRYDESYINWEMIDATIFHLEYLLLMKKVDASDPEYGTHGARILHNAKMRNMKTSIDIVSEVSQRGRDSVRAALKYTDYCTINEIEAEMITGLTLLENEKLIEDNMYKALYKLKKLGVSTWAIIHSPTCSYGLDCTTGKISRVKSLKLPKDYIKGSTGAGDAFCSGVLYTAYHDGDIEDAMKLGCACAACSLSEVSGTAGMRSYEEVRAVYKKYCEQE</sequence>
<dbReference type="Proteomes" id="UP000224460">
    <property type="component" value="Unassembled WGS sequence"/>
</dbReference>
<dbReference type="EMBL" id="PEDL01000014">
    <property type="protein sequence ID" value="PHV70060.1"/>
    <property type="molecule type" value="Genomic_DNA"/>
</dbReference>
<keyword evidence="1" id="KW-0418">Kinase</keyword>
<keyword evidence="1" id="KW-0808">Transferase</keyword>